<gene>
    <name evidence="9" type="ORF">MSYG_1910</name>
</gene>
<proteinExistence type="inferred from homology"/>
<evidence type="ECO:0000313" key="9">
    <source>
        <dbReference type="EMBL" id="SHO77568.1"/>
    </source>
</evidence>
<dbReference type="InterPro" id="IPR004364">
    <property type="entry name" value="Aa-tRNA-synt_II"/>
</dbReference>
<accession>A0A1M8A5A5</accession>
<dbReference type="Gene3D" id="2.40.50.140">
    <property type="entry name" value="Nucleic acid-binding proteins"/>
    <property type="match status" value="1"/>
</dbReference>
<evidence type="ECO:0000256" key="1">
    <source>
        <dbReference type="ARBA" id="ARBA00008226"/>
    </source>
</evidence>
<keyword evidence="6" id="KW-0648">Protein biosynthesis</keyword>
<evidence type="ECO:0000256" key="4">
    <source>
        <dbReference type="ARBA" id="ARBA00022741"/>
    </source>
</evidence>
<dbReference type="VEuPathDB" id="FungiDB:MSYG_1910"/>
<dbReference type="OrthoDB" id="1931232at2759"/>
<reference evidence="10" key="1">
    <citation type="journal article" date="2017" name="Nucleic Acids Res.">
        <title>Proteogenomics produces comprehensive and highly accurate protein-coding gene annotation in a complete genome assembly of Malassezia sympodialis.</title>
        <authorList>
            <person name="Zhu Y."/>
            <person name="Engstroem P.G."/>
            <person name="Tellgren-Roth C."/>
            <person name="Baudo C.D."/>
            <person name="Kennell J.C."/>
            <person name="Sun S."/>
            <person name="Billmyre R.B."/>
            <person name="Schroeder M.S."/>
            <person name="Andersson A."/>
            <person name="Holm T."/>
            <person name="Sigurgeirsson B."/>
            <person name="Wu G."/>
            <person name="Sankaranarayanan S.R."/>
            <person name="Siddharthan R."/>
            <person name="Sanyal K."/>
            <person name="Lundeberg J."/>
            <person name="Nystedt B."/>
            <person name="Boekhout T."/>
            <person name="Dawson T.L. Jr."/>
            <person name="Heitman J."/>
            <person name="Scheynius A."/>
            <person name="Lehtioe J."/>
        </authorList>
    </citation>
    <scope>NUCLEOTIDE SEQUENCE [LARGE SCALE GENOMIC DNA]</scope>
    <source>
        <strain evidence="10">ATCC 42132</strain>
    </source>
</reference>
<dbReference type="PRINTS" id="PR01042">
    <property type="entry name" value="TRNASYNTHASP"/>
</dbReference>
<dbReference type="GO" id="GO:0004816">
    <property type="term" value="F:asparagine-tRNA ligase activity"/>
    <property type="evidence" value="ECO:0007669"/>
    <property type="project" value="UniProtKB-EC"/>
</dbReference>
<dbReference type="NCBIfam" id="TIGR00457">
    <property type="entry name" value="asnS"/>
    <property type="match status" value="1"/>
</dbReference>
<comment type="similarity">
    <text evidence="1">Belongs to the class-II aminoacyl-tRNA synthetase family.</text>
</comment>
<evidence type="ECO:0000313" key="10">
    <source>
        <dbReference type="Proteomes" id="UP000186303"/>
    </source>
</evidence>
<dbReference type="InterPro" id="IPR012340">
    <property type="entry name" value="NA-bd_OB-fold"/>
</dbReference>
<evidence type="ECO:0000256" key="7">
    <source>
        <dbReference type="ARBA" id="ARBA00023146"/>
    </source>
</evidence>
<dbReference type="EMBL" id="LT671823">
    <property type="protein sequence ID" value="SHO77568.1"/>
    <property type="molecule type" value="Genomic_DNA"/>
</dbReference>
<dbReference type="Pfam" id="PF00152">
    <property type="entry name" value="tRNA-synt_2"/>
    <property type="match status" value="1"/>
</dbReference>
<protein>
    <recommendedName>
        <fullName evidence="2">asparagine--tRNA ligase</fullName>
        <ecNumber evidence="2">6.1.1.22</ecNumber>
    </recommendedName>
</protein>
<keyword evidence="7 9" id="KW-0030">Aminoacyl-tRNA synthetase</keyword>
<dbReference type="STRING" id="1230383.A0A1M8A5A5"/>
<evidence type="ECO:0000256" key="3">
    <source>
        <dbReference type="ARBA" id="ARBA00022598"/>
    </source>
</evidence>
<dbReference type="SUPFAM" id="SSF55681">
    <property type="entry name" value="Class II aaRS and biotin synthetases"/>
    <property type="match status" value="1"/>
</dbReference>
<dbReference type="GO" id="GO:0005739">
    <property type="term" value="C:mitochondrion"/>
    <property type="evidence" value="ECO:0007669"/>
    <property type="project" value="TreeGrafter"/>
</dbReference>
<dbReference type="InterPro" id="IPR004522">
    <property type="entry name" value="Asn-tRNA-ligase"/>
</dbReference>
<dbReference type="InterPro" id="IPR045864">
    <property type="entry name" value="aa-tRNA-synth_II/BPL/LPL"/>
</dbReference>
<dbReference type="InterPro" id="IPR006195">
    <property type="entry name" value="aa-tRNA-synth_II"/>
</dbReference>
<dbReference type="Gene3D" id="3.30.930.10">
    <property type="entry name" value="Bira Bifunctional Protein, Domain 2"/>
    <property type="match status" value="1"/>
</dbReference>
<dbReference type="AlphaFoldDB" id="A0A1M8A5A5"/>
<feature type="domain" description="Aminoacyl-transfer RNA synthetases class-II family profile" evidence="8">
    <location>
        <begin position="254"/>
        <end position="500"/>
    </location>
</feature>
<keyword evidence="3" id="KW-0436">Ligase</keyword>
<keyword evidence="5" id="KW-0067">ATP-binding</keyword>
<dbReference type="PROSITE" id="PS50862">
    <property type="entry name" value="AA_TRNA_LIGASE_II"/>
    <property type="match status" value="1"/>
</dbReference>
<sequence length="508" mass="56310">MLLRRAMRLGVPRALGVRALSVPAMPPTLAALRRDAERVLDEGRELTQPPVTAHGWVVSARRQKTRTFLEVDDGTLGGDATLQVVLSGDVRDVTPGQAVCLHGAMKPGRGQRRSQRVELHADSVDVLADCDLATYPLANVMQRHAQPHDSAIVDIVRRESHLKARTPRFAAIARTRARMELAIATWFGENDFCKVAPPIITASDCEGGGEIFRVVADADVRQRDGLAAFWSGHDAYLTVSTQLHLEAFALGLSRVWTLCPVFRAEGSATNRHLAEFWMCEAEFCWLPPGAAGLHRVLDCTEHMLKRALHAAWDGERAHDDMAFLGAEAHAAWLTQPWPRISYTEAVRLLRERHAAPPAWGDSLRSEHERWLADHFASPVFVTDYPSEGKPFYMRENCARTTLTPDLHPTRAGATEATVACFDLLAPGVGELVGGSVREERLDMLRTRMAQAGLQASGLHWYTHDLRRYGGAPHGGFGLGMERLLSWVTHTEHVRDLVGFPRVKGPLRY</sequence>
<evidence type="ECO:0000259" key="8">
    <source>
        <dbReference type="PROSITE" id="PS50862"/>
    </source>
</evidence>
<name>A0A1M8A5A5_MALS4</name>
<dbReference type="GO" id="GO:0005524">
    <property type="term" value="F:ATP binding"/>
    <property type="evidence" value="ECO:0007669"/>
    <property type="project" value="UniProtKB-KW"/>
</dbReference>
<dbReference type="GO" id="GO:0006421">
    <property type="term" value="P:asparaginyl-tRNA aminoacylation"/>
    <property type="evidence" value="ECO:0007669"/>
    <property type="project" value="InterPro"/>
</dbReference>
<dbReference type="OMA" id="PEMAFYD"/>
<organism evidence="9 10">
    <name type="scientific">Malassezia sympodialis (strain ATCC 42132)</name>
    <name type="common">Atopic eczema-associated yeast</name>
    <dbReference type="NCBI Taxonomy" id="1230383"/>
    <lineage>
        <taxon>Eukaryota</taxon>
        <taxon>Fungi</taxon>
        <taxon>Dikarya</taxon>
        <taxon>Basidiomycota</taxon>
        <taxon>Ustilaginomycotina</taxon>
        <taxon>Malasseziomycetes</taxon>
        <taxon>Malasseziales</taxon>
        <taxon>Malasseziaceae</taxon>
        <taxon>Malassezia</taxon>
    </lineage>
</organism>
<keyword evidence="10" id="KW-1185">Reference proteome</keyword>
<dbReference type="Proteomes" id="UP000186303">
    <property type="component" value="Chromosome 3"/>
</dbReference>
<dbReference type="PANTHER" id="PTHR22594">
    <property type="entry name" value="ASPARTYL/LYSYL-TRNA SYNTHETASE"/>
    <property type="match status" value="1"/>
</dbReference>
<dbReference type="EC" id="6.1.1.22" evidence="2"/>
<dbReference type="PANTHER" id="PTHR22594:SF34">
    <property type="entry name" value="ASPARAGINE--TRNA LIGASE, MITOCHONDRIAL-RELATED"/>
    <property type="match status" value="1"/>
</dbReference>
<evidence type="ECO:0000256" key="5">
    <source>
        <dbReference type="ARBA" id="ARBA00022840"/>
    </source>
</evidence>
<keyword evidence="4" id="KW-0547">Nucleotide-binding</keyword>
<evidence type="ECO:0000256" key="6">
    <source>
        <dbReference type="ARBA" id="ARBA00022917"/>
    </source>
</evidence>
<evidence type="ECO:0000256" key="2">
    <source>
        <dbReference type="ARBA" id="ARBA00012816"/>
    </source>
</evidence>
<dbReference type="InterPro" id="IPR002312">
    <property type="entry name" value="Asp/Asn-tRNA-synth_IIb"/>
</dbReference>
<dbReference type="SUPFAM" id="SSF50249">
    <property type="entry name" value="Nucleic acid-binding proteins"/>
    <property type="match status" value="1"/>
</dbReference>